<sequence>MAVLTVKQLQSLYSKVAHIRPRLLGLDVGTTFVGVALSDPTLTLALPQGTLLRTDCLRPFKSNPLIKLVQQYRTFAFVVGLPLLESGEESIQCEDVKLFIHEFWNHTEMPMPVVFEDEWGSTQMAMDDYRYQKKRDWNRGLRKKDENAAAIILQSFLDSFDVKRPDL</sequence>
<dbReference type="GO" id="GO:0000967">
    <property type="term" value="P:rRNA 5'-end processing"/>
    <property type="evidence" value="ECO:0007669"/>
    <property type="project" value="TreeGrafter"/>
</dbReference>
<dbReference type="GO" id="GO:0016787">
    <property type="term" value="F:hydrolase activity"/>
    <property type="evidence" value="ECO:0007669"/>
    <property type="project" value="UniProtKB-KW"/>
</dbReference>
<dbReference type="OrthoDB" id="10261669at2759"/>
<evidence type="ECO:0000313" key="6">
    <source>
        <dbReference type="EMBL" id="CBK20710.2"/>
    </source>
</evidence>
<dbReference type="InterPro" id="IPR005227">
    <property type="entry name" value="YqgF"/>
</dbReference>
<reference evidence="6" key="1">
    <citation type="submission" date="2010-02" db="EMBL/GenBank/DDBJ databases">
        <title>Sequencing and annotation of the Blastocystis hominis genome.</title>
        <authorList>
            <person name="Wincker P."/>
        </authorList>
    </citation>
    <scope>NUCLEOTIDE SEQUENCE</scope>
    <source>
        <strain evidence="6">Singapore isolate B</strain>
    </source>
</reference>
<dbReference type="InterPro" id="IPR006641">
    <property type="entry name" value="YqgF/RNaseH-like_dom"/>
</dbReference>
<keyword evidence="7" id="KW-1185">Reference proteome</keyword>
<dbReference type="CDD" id="cd16964">
    <property type="entry name" value="YqgF"/>
    <property type="match status" value="1"/>
</dbReference>
<dbReference type="SMART" id="SM00732">
    <property type="entry name" value="YqgFc"/>
    <property type="match status" value="1"/>
</dbReference>
<name>D8LYQ5_BLAHO</name>
<proteinExistence type="inferred from homology"/>
<evidence type="ECO:0000313" key="7">
    <source>
        <dbReference type="Proteomes" id="UP000008312"/>
    </source>
</evidence>
<keyword evidence="4" id="KW-0378">Hydrolase</keyword>
<dbReference type="InterPro" id="IPR012337">
    <property type="entry name" value="RNaseH-like_sf"/>
</dbReference>
<dbReference type="AlphaFoldDB" id="D8LYQ5"/>
<dbReference type="PANTHER" id="PTHR33317:SF4">
    <property type="entry name" value="POLYNUCLEOTIDYL TRANSFERASE, RIBONUCLEASE H-LIKE SUPERFAMILY PROTEIN"/>
    <property type="match status" value="1"/>
</dbReference>
<protein>
    <submittedName>
        <fullName evidence="6">Holliday junction resolvase YqgF</fullName>
    </submittedName>
</protein>
<dbReference type="Proteomes" id="UP000008312">
    <property type="component" value="Unassembled WGS sequence"/>
</dbReference>
<dbReference type="InParanoid" id="D8LYQ5"/>
<evidence type="ECO:0000259" key="5">
    <source>
        <dbReference type="SMART" id="SM00732"/>
    </source>
</evidence>
<dbReference type="NCBIfam" id="TIGR00250">
    <property type="entry name" value="RNAse_H_YqgF"/>
    <property type="match status" value="1"/>
</dbReference>
<dbReference type="RefSeq" id="XP_012894758.1">
    <property type="nucleotide sequence ID" value="XM_013039304.1"/>
</dbReference>
<evidence type="ECO:0000256" key="2">
    <source>
        <dbReference type="ARBA" id="ARBA00022517"/>
    </source>
</evidence>
<gene>
    <name evidence="6" type="ORF">GSBLH_T00000991001</name>
</gene>
<dbReference type="InterPro" id="IPR037027">
    <property type="entry name" value="YqgF/RNaseH-like_dom_sf"/>
</dbReference>
<dbReference type="OMA" id="SEHNPED"/>
<dbReference type="EMBL" id="FN668639">
    <property type="protein sequence ID" value="CBK20710.2"/>
    <property type="molecule type" value="Genomic_DNA"/>
</dbReference>
<dbReference type="HAMAP" id="MF_00651">
    <property type="entry name" value="Nuclease_YqgF"/>
    <property type="match status" value="1"/>
</dbReference>
<accession>D8LYQ5</accession>
<dbReference type="GO" id="GO:0004518">
    <property type="term" value="F:nuclease activity"/>
    <property type="evidence" value="ECO:0007669"/>
    <property type="project" value="UniProtKB-KW"/>
</dbReference>
<evidence type="ECO:0000256" key="3">
    <source>
        <dbReference type="ARBA" id="ARBA00022722"/>
    </source>
</evidence>
<dbReference type="Pfam" id="PF03652">
    <property type="entry name" value="RuvX"/>
    <property type="match status" value="1"/>
</dbReference>
<keyword evidence="3" id="KW-0540">Nuclease</keyword>
<dbReference type="PANTHER" id="PTHR33317">
    <property type="entry name" value="POLYNUCLEOTIDYL TRANSFERASE, RIBONUCLEASE H-LIKE SUPERFAMILY PROTEIN"/>
    <property type="match status" value="1"/>
</dbReference>
<keyword evidence="2" id="KW-0690">Ribosome biogenesis</keyword>
<keyword evidence="1" id="KW-0963">Cytoplasm</keyword>
<evidence type="ECO:0000256" key="1">
    <source>
        <dbReference type="ARBA" id="ARBA00022490"/>
    </source>
</evidence>
<evidence type="ECO:0000256" key="4">
    <source>
        <dbReference type="ARBA" id="ARBA00022801"/>
    </source>
</evidence>
<feature type="domain" description="YqgF/RNase H-like" evidence="5">
    <location>
        <begin position="21"/>
        <end position="125"/>
    </location>
</feature>
<dbReference type="GeneID" id="24918276"/>
<dbReference type="SUPFAM" id="SSF53098">
    <property type="entry name" value="Ribonuclease H-like"/>
    <property type="match status" value="1"/>
</dbReference>
<dbReference type="Gene3D" id="3.30.420.140">
    <property type="entry name" value="YqgF/RNase H-like domain"/>
    <property type="match status" value="1"/>
</dbReference>
<organism evidence="6">
    <name type="scientific">Blastocystis hominis</name>
    <dbReference type="NCBI Taxonomy" id="12968"/>
    <lineage>
        <taxon>Eukaryota</taxon>
        <taxon>Sar</taxon>
        <taxon>Stramenopiles</taxon>
        <taxon>Bigyra</taxon>
        <taxon>Opalozoa</taxon>
        <taxon>Opalinata</taxon>
        <taxon>Blastocystidae</taxon>
        <taxon>Blastocystis</taxon>
    </lineage>
</organism>